<protein>
    <submittedName>
        <fullName evidence="4">HAD family hydrolase</fullName>
        <ecNumber evidence="4">3.1.3.-</ecNumber>
    </submittedName>
</protein>
<comment type="caution">
    <text evidence="4">The sequence shown here is derived from an EMBL/GenBank/DDBJ whole genome shotgun (WGS) entry which is preliminary data.</text>
</comment>
<reference evidence="5" key="1">
    <citation type="submission" date="2023-07" db="EMBL/GenBank/DDBJ databases">
        <title>Novel species in the genus Lipingzhangella isolated from Sambhar Salt Lake.</title>
        <authorList>
            <person name="Jiya N."/>
            <person name="Kajale S."/>
            <person name="Sharma A."/>
        </authorList>
    </citation>
    <scope>NUCLEOTIDE SEQUENCE [LARGE SCALE GENOMIC DNA]</scope>
    <source>
        <strain evidence="5">LS1_29</strain>
    </source>
</reference>
<dbReference type="SFLD" id="SFLDS00003">
    <property type="entry name" value="Haloacid_Dehalogenase"/>
    <property type="match status" value="1"/>
</dbReference>
<gene>
    <name evidence="4" type="ORF">RIF23_02550</name>
</gene>
<keyword evidence="3" id="KW-0460">Magnesium</keyword>
<dbReference type="NCBIfam" id="TIGR01549">
    <property type="entry name" value="HAD-SF-IA-v1"/>
    <property type="match status" value="1"/>
</dbReference>
<dbReference type="Proteomes" id="UP001250214">
    <property type="component" value="Unassembled WGS sequence"/>
</dbReference>
<dbReference type="InterPro" id="IPR023214">
    <property type="entry name" value="HAD_sf"/>
</dbReference>
<dbReference type="SUPFAM" id="SSF56784">
    <property type="entry name" value="HAD-like"/>
    <property type="match status" value="1"/>
</dbReference>
<dbReference type="PRINTS" id="PR00413">
    <property type="entry name" value="HADHALOGNASE"/>
</dbReference>
<dbReference type="Gene3D" id="3.40.50.1000">
    <property type="entry name" value="HAD superfamily/HAD-like"/>
    <property type="match status" value="1"/>
</dbReference>
<evidence type="ECO:0000313" key="4">
    <source>
        <dbReference type="EMBL" id="MDS1269172.1"/>
    </source>
</evidence>
<organism evidence="4 5">
    <name type="scientific">Lipingzhangella rawalii</name>
    <dbReference type="NCBI Taxonomy" id="2055835"/>
    <lineage>
        <taxon>Bacteria</taxon>
        <taxon>Bacillati</taxon>
        <taxon>Actinomycetota</taxon>
        <taxon>Actinomycetes</taxon>
        <taxon>Streptosporangiales</taxon>
        <taxon>Nocardiopsidaceae</taxon>
        <taxon>Lipingzhangella</taxon>
    </lineage>
</organism>
<evidence type="ECO:0000256" key="1">
    <source>
        <dbReference type="ARBA" id="ARBA00001946"/>
    </source>
</evidence>
<evidence type="ECO:0000313" key="5">
    <source>
        <dbReference type="Proteomes" id="UP001250214"/>
    </source>
</evidence>
<dbReference type="InterPro" id="IPR036412">
    <property type="entry name" value="HAD-like_sf"/>
</dbReference>
<keyword evidence="5" id="KW-1185">Reference proteome</keyword>
<dbReference type="PANTHER" id="PTHR46470">
    <property type="entry name" value="N-ACYLNEURAMINATE-9-PHOSPHATASE"/>
    <property type="match status" value="1"/>
</dbReference>
<accession>A0ABU2H1H8</accession>
<dbReference type="InterPro" id="IPR006439">
    <property type="entry name" value="HAD-SF_hydro_IA"/>
</dbReference>
<dbReference type="GO" id="GO:0016787">
    <property type="term" value="F:hydrolase activity"/>
    <property type="evidence" value="ECO:0007669"/>
    <property type="project" value="UniProtKB-KW"/>
</dbReference>
<evidence type="ECO:0000256" key="2">
    <source>
        <dbReference type="ARBA" id="ARBA00022801"/>
    </source>
</evidence>
<dbReference type="EC" id="3.1.3.-" evidence="4"/>
<dbReference type="RefSeq" id="WP_310910681.1">
    <property type="nucleotide sequence ID" value="NZ_JAVLVT010000001.1"/>
</dbReference>
<dbReference type="Pfam" id="PF00702">
    <property type="entry name" value="Hydrolase"/>
    <property type="match status" value="1"/>
</dbReference>
<keyword evidence="2 4" id="KW-0378">Hydrolase</keyword>
<dbReference type="EMBL" id="JAVLVT010000001">
    <property type="protein sequence ID" value="MDS1269172.1"/>
    <property type="molecule type" value="Genomic_DNA"/>
</dbReference>
<comment type="cofactor">
    <cofactor evidence="1">
        <name>Mg(2+)</name>
        <dbReference type="ChEBI" id="CHEBI:18420"/>
    </cofactor>
</comment>
<proteinExistence type="predicted"/>
<dbReference type="SFLD" id="SFLDG01129">
    <property type="entry name" value="C1.5:_HAD__Beta-PGM__Phosphata"/>
    <property type="match status" value="1"/>
</dbReference>
<name>A0ABU2H1H8_9ACTN</name>
<evidence type="ECO:0000256" key="3">
    <source>
        <dbReference type="ARBA" id="ARBA00022842"/>
    </source>
</evidence>
<sequence length="243" mass="26861">MTIEAVLFDWGGTLTPWRTIDVPAIWAEVARTLVTEGDGAAGNGARPDAASLAERLAAADAELWQRAKTDYRAFTLDEVFAQAGTEPTPAALATLHEQWVPATHTDPQAPDMLAALRARGIRVGILSNTPWPRAWHDHWLQRDGVLDLLHGAVYTSDLSWNKPHPDTFHAAMRAVEVSDPRRCIYVGDRLFEDVWGAQRLGMRAVHIPHSDIPADQRGHSQGQPDATIQELDELPALVEEWHA</sequence>
<dbReference type="InterPro" id="IPR051400">
    <property type="entry name" value="HAD-like_hydrolase"/>
</dbReference>